<dbReference type="GO" id="GO:0016298">
    <property type="term" value="F:lipase activity"/>
    <property type="evidence" value="ECO:0007669"/>
    <property type="project" value="UniProtKB-ARBA"/>
</dbReference>
<dbReference type="GO" id="GO:0052689">
    <property type="term" value="F:carboxylic ester hydrolase activity"/>
    <property type="evidence" value="ECO:0007669"/>
    <property type="project" value="UniProtKB-ARBA"/>
</dbReference>
<organism evidence="6 7">
    <name type="scientific">Stylonychia lemnae</name>
    <name type="common">Ciliate</name>
    <dbReference type="NCBI Taxonomy" id="5949"/>
    <lineage>
        <taxon>Eukaryota</taxon>
        <taxon>Sar</taxon>
        <taxon>Alveolata</taxon>
        <taxon>Ciliophora</taxon>
        <taxon>Intramacronucleata</taxon>
        <taxon>Spirotrichea</taxon>
        <taxon>Stichotrichia</taxon>
        <taxon>Sporadotrichida</taxon>
        <taxon>Oxytrichidae</taxon>
        <taxon>Stylonychinae</taxon>
        <taxon>Stylonychia</taxon>
    </lineage>
</organism>
<accession>A0A077ZSJ5</accession>
<dbReference type="InterPro" id="IPR050301">
    <property type="entry name" value="NTE"/>
</dbReference>
<protein>
    <submittedName>
        <fullName evidence="6">Patatin-like phospholipase family protein</fullName>
    </submittedName>
</protein>
<feature type="short sequence motif" description="GXSXG" evidence="4">
    <location>
        <begin position="34"/>
        <end position="38"/>
    </location>
</feature>
<feature type="active site" description="Proton acceptor" evidence="4">
    <location>
        <position position="163"/>
    </location>
</feature>
<gene>
    <name evidence="6" type="primary">Contig5771.g6181</name>
    <name evidence="6" type="ORF">STYLEM_1496</name>
</gene>
<name>A0A077ZSJ5_STYLE</name>
<dbReference type="EMBL" id="CCKQ01001427">
    <property type="protein sequence ID" value="CDW72534.1"/>
    <property type="molecule type" value="Genomic_DNA"/>
</dbReference>
<evidence type="ECO:0000313" key="7">
    <source>
        <dbReference type="Proteomes" id="UP000039865"/>
    </source>
</evidence>
<evidence type="ECO:0000256" key="1">
    <source>
        <dbReference type="ARBA" id="ARBA00022801"/>
    </source>
</evidence>
<dbReference type="PANTHER" id="PTHR14226">
    <property type="entry name" value="NEUROPATHY TARGET ESTERASE/SWISS CHEESE D.MELANOGASTER"/>
    <property type="match status" value="1"/>
</dbReference>
<evidence type="ECO:0000256" key="3">
    <source>
        <dbReference type="ARBA" id="ARBA00023098"/>
    </source>
</evidence>
<reference evidence="6 7" key="1">
    <citation type="submission" date="2014-06" db="EMBL/GenBank/DDBJ databases">
        <authorList>
            <person name="Swart Estienne"/>
        </authorList>
    </citation>
    <scope>NUCLEOTIDE SEQUENCE [LARGE SCALE GENOMIC DNA]</scope>
    <source>
        <strain evidence="6 7">130c</strain>
    </source>
</reference>
<keyword evidence="7" id="KW-1185">Reference proteome</keyword>
<feature type="short sequence motif" description="DGA/G" evidence="4">
    <location>
        <begin position="163"/>
        <end position="165"/>
    </location>
</feature>
<evidence type="ECO:0000313" key="6">
    <source>
        <dbReference type="EMBL" id="CDW72534.1"/>
    </source>
</evidence>
<feature type="short sequence motif" description="GXGXXG" evidence="4">
    <location>
        <begin position="3"/>
        <end position="8"/>
    </location>
</feature>
<dbReference type="SUPFAM" id="SSF52151">
    <property type="entry name" value="FabD/lysophospholipase-like"/>
    <property type="match status" value="1"/>
</dbReference>
<feature type="active site" description="Nucleophile" evidence="4">
    <location>
        <position position="36"/>
    </location>
</feature>
<dbReference type="OMA" id="ENIWRTH"/>
<dbReference type="InParanoid" id="A0A077ZSJ5"/>
<dbReference type="GO" id="GO:0016042">
    <property type="term" value="P:lipid catabolic process"/>
    <property type="evidence" value="ECO:0007669"/>
    <property type="project" value="UniProtKB-UniRule"/>
</dbReference>
<proteinExistence type="predicted"/>
<dbReference type="Gene3D" id="3.40.1090.10">
    <property type="entry name" value="Cytosolic phospholipase A2 catalytic domain"/>
    <property type="match status" value="1"/>
</dbReference>
<feature type="domain" description="PNPLA" evidence="5">
    <location>
        <begin position="1"/>
        <end position="176"/>
    </location>
</feature>
<keyword evidence="3 4" id="KW-0443">Lipid metabolism</keyword>
<dbReference type="OrthoDB" id="312772at2759"/>
<dbReference type="PROSITE" id="PS51635">
    <property type="entry name" value="PNPLA"/>
    <property type="match status" value="1"/>
</dbReference>
<sequence>MRGGGTKGAYESGALKAIINKFKPIEYQYDVVSGVSIGAVNSVMLAIHPKGKEREALGELENIWRTHQVQDLYRNWPKYGILGGFFNDAIFDSTPLKNFANDTLHGRPFIRKFTYESVDLNTGRVVNFDEKTTSAQQIQSVLASASIPGFFSPQHLQNMVLADGGVFENLNLGPAIVKCREQGAPDQKIIVDILLCFDQPVKIQQWTYEEAKYKSVSELNMRKKEIKDAYYYLEDIERVLRGFPDINVRYILEPSQKLPSKYIPIFSSLEDTIFQIELGEKDMEALIESGKKSNNKHIEKMLETRNYI</sequence>
<dbReference type="InterPro" id="IPR016035">
    <property type="entry name" value="Acyl_Trfase/lysoPLipase"/>
</dbReference>
<evidence type="ECO:0000256" key="2">
    <source>
        <dbReference type="ARBA" id="ARBA00022963"/>
    </source>
</evidence>
<dbReference type="Proteomes" id="UP000039865">
    <property type="component" value="Unassembled WGS sequence"/>
</dbReference>
<dbReference type="InterPro" id="IPR002641">
    <property type="entry name" value="PNPLA_dom"/>
</dbReference>
<evidence type="ECO:0000259" key="5">
    <source>
        <dbReference type="PROSITE" id="PS51635"/>
    </source>
</evidence>
<dbReference type="Pfam" id="PF01734">
    <property type="entry name" value="Patatin"/>
    <property type="match status" value="1"/>
</dbReference>
<dbReference type="PANTHER" id="PTHR14226:SF78">
    <property type="entry name" value="SLR0060 PROTEIN"/>
    <property type="match status" value="1"/>
</dbReference>
<evidence type="ECO:0000256" key="4">
    <source>
        <dbReference type="PROSITE-ProRule" id="PRU01161"/>
    </source>
</evidence>
<dbReference type="AlphaFoldDB" id="A0A077ZSJ5"/>
<keyword evidence="1 4" id="KW-0378">Hydrolase</keyword>
<keyword evidence="2 4" id="KW-0442">Lipid degradation</keyword>